<keyword evidence="10" id="KW-1185">Reference proteome</keyword>
<dbReference type="InterPro" id="IPR022896">
    <property type="entry name" value="TrioseP_Isoase_bac/euk"/>
</dbReference>
<dbReference type="Gene3D" id="3.20.20.70">
    <property type="entry name" value="Aldolase class I"/>
    <property type="match status" value="1"/>
</dbReference>
<keyword evidence="6 7" id="KW-0413">Isomerase</keyword>
<keyword evidence="4 7" id="KW-0963">Cytoplasm</keyword>
<dbReference type="Pfam" id="PF00121">
    <property type="entry name" value="TIM"/>
    <property type="match status" value="1"/>
</dbReference>
<comment type="caution">
    <text evidence="7">Lacks conserved residue(s) required for the propagation of feature annotation.</text>
</comment>
<accession>A0AA46ADQ0</accession>
<feature type="active site" description="Proton acceptor" evidence="7">
    <location>
        <position position="165"/>
    </location>
</feature>
<feature type="binding site" evidence="7">
    <location>
        <position position="171"/>
    </location>
    <ligand>
        <name>substrate</name>
    </ligand>
</feature>
<dbReference type="NCBIfam" id="TIGR00419">
    <property type="entry name" value="tim"/>
    <property type="match status" value="1"/>
</dbReference>
<evidence type="ECO:0000256" key="5">
    <source>
        <dbReference type="ARBA" id="ARBA00023152"/>
    </source>
</evidence>
<comment type="pathway">
    <text evidence="1 7 8">Carbohydrate degradation; glycolysis; D-glyceraldehyde 3-phosphate from glycerone phosphate: step 1/1.</text>
</comment>
<dbReference type="GO" id="GO:0019563">
    <property type="term" value="P:glycerol catabolic process"/>
    <property type="evidence" value="ECO:0007669"/>
    <property type="project" value="TreeGrafter"/>
</dbReference>
<evidence type="ECO:0000256" key="6">
    <source>
        <dbReference type="ARBA" id="ARBA00023235"/>
    </source>
</evidence>
<dbReference type="PROSITE" id="PS51440">
    <property type="entry name" value="TIM_2"/>
    <property type="match status" value="1"/>
</dbReference>
<dbReference type="GO" id="GO:0046166">
    <property type="term" value="P:glyceraldehyde-3-phosphate biosynthetic process"/>
    <property type="evidence" value="ECO:0007669"/>
    <property type="project" value="TreeGrafter"/>
</dbReference>
<protein>
    <recommendedName>
        <fullName evidence="7 8">Triosephosphate isomerase</fullName>
        <shortName evidence="7">TIM</shortName>
        <shortName evidence="7">TPI</shortName>
        <ecNumber evidence="7 8">5.3.1.1</ecNumber>
    </recommendedName>
    <alternativeName>
        <fullName evidence="7">Triose-phosphate isomerase</fullName>
    </alternativeName>
</protein>
<dbReference type="AlphaFoldDB" id="A0AA46ADQ0"/>
<dbReference type="Proteomes" id="UP001157947">
    <property type="component" value="Unassembled WGS sequence"/>
</dbReference>
<dbReference type="FunFam" id="3.20.20.70:FF:000016">
    <property type="entry name" value="Triosephosphate isomerase"/>
    <property type="match status" value="1"/>
</dbReference>
<dbReference type="GO" id="GO:0006094">
    <property type="term" value="P:gluconeogenesis"/>
    <property type="evidence" value="ECO:0007669"/>
    <property type="project" value="UniProtKB-UniRule"/>
</dbReference>
<dbReference type="PANTHER" id="PTHR21139:SF42">
    <property type="entry name" value="TRIOSEPHOSPHATE ISOMERASE"/>
    <property type="match status" value="1"/>
</dbReference>
<organism evidence="9 10">
    <name type="scientific">Venenivibrio stagnispumantis</name>
    <dbReference type="NCBI Taxonomy" id="407998"/>
    <lineage>
        <taxon>Bacteria</taxon>
        <taxon>Pseudomonadati</taxon>
        <taxon>Aquificota</taxon>
        <taxon>Aquificia</taxon>
        <taxon>Aquificales</taxon>
        <taxon>Hydrogenothermaceae</taxon>
        <taxon>Venenivibrio</taxon>
    </lineage>
</organism>
<evidence type="ECO:0000256" key="7">
    <source>
        <dbReference type="HAMAP-Rule" id="MF_00147"/>
    </source>
</evidence>
<dbReference type="InterPro" id="IPR020861">
    <property type="entry name" value="Triosephosphate_isomerase_AS"/>
</dbReference>
<dbReference type="SUPFAM" id="SSF51351">
    <property type="entry name" value="Triosephosphate isomerase (TIM)"/>
    <property type="match status" value="1"/>
</dbReference>
<keyword evidence="5 7" id="KW-0324">Glycolysis</keyword>
<comment type="subunit">
    <text evidence="7 8">Homodimer.</text>
</comment>
<feature type="binding site" evidence="7">
    <location>
        <position position="210"/>
    </location>
    <ligand>
        <name>substrate</name>
    </ligand>
</feature>
<sequence length="250" mass="28048">MAYLVAANWKMNKTIAQTIDYLDIFTELVKDIQKVDIMISPSFTALSSASLKVEKTNIKLGAQNMYYETVGAFTGEISPIMLKELNVEYVILGHSERRHIFGEKDNLINKKVQSALENGIRPILCVGETLEERELGKTLNVVEKQIKSGLAGVYMDMPFIDIAYEPVWAIGTGINATPEQAEEVHRFIRSLINELSKGNDSKTRILYGGSVNEKNARELISQKHIDGFLVGTASLDPNRFYKIITECLEE</sequence>
<dbReference type="RefSeq" id="WP_265134466.1">
    <property type="nucleotide sequence ID" value="NZ_FXTX01000004.1"/>
</dbReference>
<comment type="pathway">
    <text evidence="7 8">Carbohydrate biosynthesis; gluconeogenesis.</text>
</comment>
<dbReference type="InterPro" id="IPR035990">
    <property type="entry name" value="TIM_sf"/>
</dbReference>
<dbReference type="HAMAP" id="MF_00147_B">
    <property type="entry name" value="TIM_B"/>
    <property type="match status" value="1"/>
</dbReference>
<dbReference type="PANTHER" id="PTHR21139">
    <property type="entry name" value="TRIOSEPHOSPHATE ISOMERASE"/>
    <property type="match status" value="1"/>
</dbReference>
<dbReference type="GO" id="GO:0006096">
    <property type="term" value="P:glycolytic process"/>
    <property type="evidence" value="ECO:0007669"/>
    <property type="project" value="UniProtKB-UniRule"/>
</dbReference>
<evidence type="ECO:0000256" key="1">
    <source>
        <dbReference type="ARBA" id="ARBA00004680"/>
    </source>
</evidence>
<dbReference type="EMBL" id="FXTX01000004">
    <property type="protein sequence ID" value="SMP06796.1"/>
    <property type="molecule type" value="Genomic_DNA"/>
</dbReference>
<feature type="binding site" evidence="7">
    <location>
        <begin position="8"/>
        <end position="10"/>
    </location>
    <ligand>
        <name>substrate</name>
    </ligand>
</feature>
<comment type="subcellular location">
    <subcellularLocation>
        <location evidence="7 8">Cytoplasm</location>
    </subcellularLocation>
</comment>
<evidence type="ECO:0000256" key="4">
    <source>
        <dbReference type="ARBA" id="ARBA00022490"/>
    </source>
</evidence>
<dbReference type="EC" id="5.3.1.1" evidence="7 8"/>
<dbReference type="GO" id="GO:0005829">
    <property type="term" value="C:cytosol"/>
    <property type="evidence" value="ECO:0007669"/>
    <property type="project" value="TreeGrafter"/>
</dbReference>
<dbReference type="InterPro" id="IPR000652">
    <property type="entry name" value="Triosephosphate_isomerase"/>
</dbReference>
<comment type="similarity">
    <text evidence="2 7 8">Belongs to the triosephosphate isomerase family.</text>
</comment>
<keyword evidence="3 7" id="KW-0312">Gluconeogenesis</keyword>
<evidence type="ECO:0000256" key="2">
    <source>
        <dbReference type="ARBA" id="ARBA00007422"/>
    </source>
</evidence>
<name>A0AA46ADQ0_9AQUI</name>
<proteinExistence type="inferred from homology"/>
<comment type="function">
    <text evidence="7">Involved in the gluconeogenesis. Catalyzes stereospecifically the conversion of dihydroxyacetone phosphate (DHAP) to D-glyceraldehyde-3-phosphate (G3P).</text>
</comment>
<gene>
    <name evidence="7" type="primary">tpiA</name>
    <name evidence="9" type="ORF">SAMN06264868_10480</name>
</gene>
<evidence type="ECO:0000313" key="10">
    <source>
        <dbReference type="Proteomes" id="UP001157947"/>
    </source>
</evidence>
<comment type="catalytic activity">
    <reaction evidence="7 8">
        <text>D-glyceraldehyde 3-phosphate = dihydroxyacetone phosphate</text>
        <dbReference type="Rhea" id="RHEA:18585"/>
        <dbReference type="ChEBI" id="CHEBI:57642"/>
        <dbReference type="ChEBI" id="CHEBI:59776"/>
        <dbReference type="EC" id="5.3.1.1"/>
    </reaction>
</comment>
<dbReference type="InterPro" id="IPR013785">
    <property type="entry name" value="Aldolase_TIM"/>
</dbReference>
<dbReference type="GO" id="GO:0004807">
    <property type="term" value="F:triose-phosphate isomerase activity"/>
    <property type="evidence" value="ECO:0007669"/>
    <property type="project" value="UniProtKB-UniRule"/>
</dbReference>
<dbReference type="PROSITE" id="PS00171">
    <property type="entry name" value="TIM_1"/>
    <property type="match status" value="1"/>
</dbReference>
<evidence type="ECO:0000256" key="3">
    <source>
        <dbReference type="ARBA" id="ARBA00022432"/>
    </source>
</evidence>
<feature type="active site" description="Electrophile" evidence="7">
    <location>
        <position position="94"/>
    </location>
</feature>
<reference evidence="9" key="1">
    <citation type="submission" date="2017-05" db="EMBL/GenBank/DDBJ databases">
        <authorList>
            <person name="Varghese N."/>
            <person name="Submissions S."/>
        </authorList>
    </citation>
    <scope>NUCLEOTIDE SEQUENCE</scope>
    <source>
        <strain evidence="9">DSM 18763</strain>
    </source>
</reference>
<evidence type="ECO:0000313" key="9">
    <source>
        <dbReference type="EMBL" id="SMP06796.1"/>
    </source>
</evidence>
<evidence type="ECO:0000256" key="8">
    <source>
        <dbReference type="RuleBase" id="RU363013"/>
    </source>
</evidence>
<dbReference type="CDD" id="cd00311">
    <property type="entry name" value="TIM"/>
    <property type="match status" value="1"/>
</dbReference>
<comment type="caution">
    <text evidence="9">The sequence shown here is derived from an EMBL/GenBank/DDBJ whole genome shotgun (WGS) entry which is preliminary data.</text>
</comment>